<dbReference type="GO" id="GO:0016020">
    <property type="term" value="C:membrane"/>
    <property type="evidence" value="ECO:0007669"/>
    <property type="project" value="UniProtKB-SubCell"/>
</dbReference>
<comment type="similarity">
    <text evidence="2">Belongs to the GerABKC lipoprotein family.</text>
</comment>
<dbReference type="InterPro" id="IPR057336">
    <property type="entry name" value="GerAC_N"/>
</dbReference>
<evidence type="ECO:0000256" key="3">
    <source>
        <dbReference type="ARBA" id="ARBA00022544"/>
    </source>
</evidence>
<evidence type="ECO:0000259" key="8">
    <source>
        <dbReference type="Pfam" id="PF05504"/>
    </source>
</evidence>
<dbReference type="eggNOG" id="ENOG502Z9N7">
    <property type="taxonomic scope" value="Bacteria"/>
</dbReference>
<protein>
    <submittedName>
        <fullName evidence="10">Uncharacterized protein</fullName>
    </submittedName>
</protein>
<feature type="domain" description="Spore germination GerAC-like C-terminal" evidence="8">
    <location>
        <begin position="216"/>
        <end position="379"/>
    </location>
</feature>
<dbReference type="Pfam" id="PF05504">
    <property type="entry name" value="Spore_GerAC"/>
    <property type="match status" value="1"/>
</dbReference>
<keyword evidence="5" id="KW-0472">Membrane</keyword>
<dbReference type="Gene3D" id="6.20.190.10">
    <property type="entry name" value="Nutrient germinant receptor protein C, domain 1"/>
    <property type="match status" value="1"/>
</dbReference>
<proteinExistence type="inferred from homology"/>
<dbReference type="RefSeq" id="WP_038083906.1">
    <property type="nucleotide sequence ID" value="NZ_JMIR01000002.1"/>
</dbReference>
<evidence type="ECO:0000256" key="2">
    <source>
        <dbReference type="ARBA" id="ARBA00007886"/>
    </source>
</evidence>
<dbReference type="NCBIfam" id="TIGR02887">
    <property type="entry name" value="spore_ger_x_C"/>
    <property type="match status" value="1"/>
</dbReference>
<gene>
    <name evidence="10" type="ORF">EL26_01980</name>
</gene>
<dbReference type="STRING" id="1157490.EL26_01980"/>
<dbReference type="InterPro" id="IPR046953">
    <property type="entry name" value="Spore_GerAC-like_C"/>
</dbReference>
<dbReference type="EMBL" id="JMIR01000002">
    <property type="protein sequence ID" value="KEO84803.1"/>
    <property type="molecule type" value="Genomic_DNA"/>
</dbReference>
<sequence length="391" mass="44122">MSRKFLSLFWVMLLLSTLFVSGCWDRTEVNDIAIVLSTAYDLEDDGQYRVTVQMALPGQMGGATGGGGGTSGQKSYYVDSETGKTVREANNKQQARLSRQLFFAHRRVLIVGEELAKQGIRDLFDVVARVPENRLTSNIVIAKGKGYDLLNAQPQFERFSAEAMREILQSDNMIEVNMKDVAQELSQTGTDPLIPMMKPVKTTKGEQTSTETQFIGYAQFHDDKLTGTLQNEASKSIHWVRQKFRPFSDSYELPELGKVAVNFYKGKSEVTPVLGSDHLTFNVRINANCYVVEAEKGVDFGMSENVRKLEGAIDQKLREGVEEAIRETQANRSDAGQLGLLLSRRFPRQWQEKYREHWYEELDKAVFHVSVNTEVARVGLISENLAKKENE</sequence>
<dbReference type="Pfam" id="PF25198">
    <property type="entry name" value="Spore_GerAC_N"/>
    <property type="match status" value="1"/>
</dbReference>
<keyword evidence="11" id="KW-1185">Reference proteome</keyword>
<dbReference type="Proteomes" id="UP000027931">
    <property type="component" value="Unassembled WGS sequence"/>
</dbReference>
<keyword evidence="3" id="KW-0309">Germination</keyword>
<evidence type="ECO:0000256" key="4">
    <source>
        <dbReference type="ARBA" id="ARBA00022729"/>
    </source>
</evidence>
<evidence type="ECO:0000256" key="6">
    <source>
        <dbReference type="ARBA" id="ARBA00023139"/>
    </source>
</evidence>
<dbReference type="AlphaFoldDB" id="A0A074LXG2"/>
<dbReference type="PANTHER" id="PTHR35789">
    <property type="entry name" value="SPORE GERMINATION PROTEIN B3"/>
    <property type="match status" value="1"/>
</dbReference>
<dbReference type="InterPro" id="IPR008844">
    <property type="entry name" value="Spore_GerAC-like"/>
</dbReference>
<keyword evidence="7" id="KW-0449">Lipoprotein</keyword>
<name>A0A074LXG2_9BACL</name>
<evidence type="ECO:0000259" key="9">
    <source>
        <dbReference type="Pfam" id="PF25198"/>
    </source>
</evidence>
<dbReference type="InterPro" id="IPR038501">
    <property type="entry name" value="Spore_GerAC_C_sf"/>
</dbReference>
<dbReference type="PROSITE" id="PS51257">
    <property type="entry name" value="PROKAR_LIPOPROTEIN"/>
    <property type="match status" value="1"/>
</dbReference>
<dbReference type="PANTHER" id="PTHR35789:SF1">
    <property type="entry name" value="SPORE GERMINATION PROTEIN B3"/>
    <property type="match status" value="1"/>
</dbReference>
<accession>A0A074LXG2</accession>
<comment type="subcellular location">
    <subcellularLocation>
        <location evidence="1">Membrane</location>
        <topology evidence="1">Lipid-anchor</topology>
    </subcellularLocation>
</comment>
<keyword evidence="4" id="KW-0732">Signal</keyword>
<evidence type="ECO:0000256" key="5">
    <source>
        <dbReference type="ARBA" id="ARBA00023136"/>
    </source>
</evidence>
<evidence type="ECO:0000313" key="11">
    <source>
        <dbReference type="Proteomes" id="UP000027931"/>
    </source>
</evidence>
<evidence type="ECO:0000256" key="1">
    <source>
        <dbReference type="ARBA" id="ARBA00004635"/>
    </source>
</evidence>
<dbReference type="Gene3D" id="3.30.300.210">
    <property type="entry name" value="Nutrient germinant receptor protein C, domain 3"/>
    <property type="match status" value="1"/>
</dbReference>
<dbReference type="OrthoDB" id="2370124at2"/>
<evidence type="ECO:0000256" key="7">
    <source>
        <dbReference type="ARBA" id="ARBA00023288"/>
    </source>
</evidence>
<organism evidence="10 11">
    <name type="scientific">Tumebacillus flagellatus</name>
    <dbReference type="NCBI Taxonomy" id="1157490"/>
    <lineage>
        <taxon>Bacteria</taxon>
        <taxon>Bacillati</taxon>
        <taxon>Bacillota</taxon>
        <taxon>Bacilli</taxon>
        <taxon>Bacillales</taxon>
        <taxon>Alicyclobacillaceae</taxon>
        <taxon>Tumebacillus</taxon>
    </lineage>
</organism>
<comment type="caution">
    <text evidence="10">The sequence shown here is derived from an EMBL/GenBank/DDBJ whole genome shotgun (WGS) entry which is preliminary data.</text>
</comment>
<keyword evidence="6" id="KW-0564">Palmitate</keyword>
<feature type="domain" description="Spore germination protein N-terminal" evidence="9">
    <location>
        <begin position="25"/>
        <end position="198"/>
    </location>
</feature>
<dbReference type="GO" id="GO:0009847">
    <property type="term" value="P:spore germination"/>
    <property type="evidence" value="ECO:0007669"/>
    <property type="project" value="InterPro"/>
</dbReference>
<evidence type="ECO:0000313" key="10">
    <source>
        <dbReference type="EMBL" id="KEO84803.1"/>
    </source>
</evidence>
<reference evidence="10 11" key="1">
    <citation type="journal article" date="2013" name="Int. J. Syst. Evol. Microbiol.">
        <title>Tumebacillus flagellatus sp. nov., an alpha-amylase/pullulanase-producing bacterium isolated from cassava wastewater.</title>
        <authorList>
            <person name="Wang Q."/>
            <person name="Xie N."/>
            <person name="Qin Y."/>
            <person name="Shen N."/>
            <person name="Zhu J."/>
            <person name="Mi H."/>
            <person name="Huang R."/>
        </authorList>
    </citation>
    <scope>NUCLEOTIDE SEQUENCE [LARGE SCALE GENOMIC DNA]</scope>
    <source>
        <strain evidence="10 11">GST4</strain>
    </source>
</reference>